<gene>
    <name evidence="1" type="ORF">GCM10008957_49950</name>
</gene>
<keyword evidence="2" id="KW-1185">Reference proteome</keyword>
<evidence type="ECO:0000313" key="1">
    <source>
        <dbReference type="EMBL" id="GGR33782.1"/>
    </source>
</evidence>
<dbReference type="RefSeq" id="WP_189093246.1">
    <property type="nucleotide sequence ID" value="NZ_BMQL01000061.1"/>
</dbReference>
<reference evidence="1" key="1">
    <citation type="journal article" date="2014" name="Int. J. Syst. Evol. Microbiol.">
        <title>Complete genome sequence of Corynebacterium casei LMG S-19264T (=DSM 44701T), isolated from a smear-ripened cheese.</title>
        <authorList>
            <consortium name="US DOE Joint Genome Institute (JGI-PGF)"/>
            <person name="Walter F."/>
            <person name="Albersmeier A."/>
            <person name="Kalinowski J."/>
            <person name="Ruckert C."/>
        </authorList>
    </citation>
    <scope>NUCLEOTIDE SEQUENCE</scope>
    <source>
        <strain evidence="1">JCM 31311</strain>
    </source>
</reference>
<dbReference type="AlphaFoldDB" id="A0A918CQM0"/>
<comment type="caution">
    <text evidence="1">The sequence shown here is derived from an EMBL/GenBank/DDBJ whole genome shotgun (WGS) entry which is preliminary data.</text>
</comment>
<sequence>MTHADQPVPQNHILITPAEVIAELNERFPNDPASGEWDTLYRHVVEGGLAMCKVCRRAEIELEEPCVPR</sequence>
<proteinExistence type="predicted"/>
<evidence type="ECO:0000313" key="2">
    <source>
        <dbReference type="Proteomes" id="UP000603865"/>
    </source>
</evidence>
<accession>A0A918CQM0</accession>
<organism evidence="1 2">
    <name type="scientific">Deinococcus ruber</name>
    <dbReference type="NCBI Taxonomy" id="1848197"/>
    <lineage>
        <taxon>Bacteria</taxon>
        <taxon>Thermotogati</taxon>
        <taxon>Deinococcota</taxon>
        <taxon>Deinococci</taxon>
        <taxon>Deinococcales</taxon>
        <taxon>Deinococcaceae</taxon>
        <taxon>Deinococcus</taxon>
    </lineage>
</organism>
<name>A0A918CQM0_9DEIO</name>
<reference evidence="1" key="2">
    <citation type="submission" date="2020-09" db="EMBL/GenBank/DDBJ databases">
        <authorList>
            <person name="Sun Q."/>
            <person name="Ohkuma M."/>
        </authorList>
    </citation>
    <scope>NUCLEOTIDE SEQUENCE</scope>
    <source>
        <strain evidence="1">JCM 31311</strain>
    </source>
</reference>
<dbReference type="Proteomes" id="UP000603865">
    <property type="component" value="Unassembled WGS sequence"/>
</dbReference>
<dbReference type="EMBL" id="BMQL01000061">
    <property type="protein sequence ID" value="GGR33782.1"/>
    <property type="molecule type" value="Genomic_DNA"/>
</dbReference>
<protein>
    <submittedName>
        <fullName evidence="1">Uncharacterized protein</fullName>
    </submittedName>
</protein>